<reference evidence="1" key="1">
    <citation type="submission" date="2018-10" db="EMBL/GenBank/DDBJ databases">
        <title>Hidden diversity of soil giant viruses.</title>
        <authorList>
            <person name="Schulz F."/>
            <person name="Alteio L."/>
            <person name="Goudeau D."/>
            <person name="Ryan E.M."/>
            <person name="Malmstrom R.R."/>
            <person name="Blanchard J."/>
            <person name="Woyke T."/>
        </authorList>
    </citation>
    <scope>NUCLEOTIDE SEQUENCE</scope>
    <source>
        <strain evidence="1">EDV1</strain>
    </source>
</reference>
<dbReference type="EMBL" id="MK072072">
    <property type="protein sequence ID" value="AYV78209.1"/>
    <property type="molecule type" value="Genomic_DNA"/>
</dbReference>
<accession>A0A3G4ZXR2</accession>
<sequence>MSNIFDKLTTDVLEKNLEKYLDKNSIFKHVSINKKNIIISVKDSNFHITIFRDQWNDYQKNTNLPEKLFHITHEKTQCSIYFVLNDKLEIREPSNFNYEQQDFGLNKSTRKRCDDKEINIIIKNFETLIKKIGNELGNNNESNYYQKYLKYKEKYLELKKQLQKLNENY</sequence>
<organism evidence="1">
    <name type="scientific">Edafosvirus sp</name>
    <dbReference type="NCBI Taxonomy" id="2487765"/>
    <lineage>
        <taxon>Viruses</taxon>
        <taxon>Varidnaviria</taxon>
        <taxon>Bamfordvirae</taxon>
        <taxon>Nucleocytoviricota</taxon>
        <taxon>Megaviricetes</taxon>
        <taxon>Imitervirales</taxon>
        <taxon>Mimiviridae</taxon>
        <taxon>Klosneuvirinae</taxon>
    </lineage>
</organism>
<evidence type="ECO:0000313" key="1">
    <source>
        <dbReference type="EMBL" id="AYV78209.1"/>
    </source>
</evidence>
<gene>
    <name evidence="1" type="ORF">Edafosvirus7_1</name>
</gene>
<protein>
    <submittedName>
        <fullName evidence="1">Uncharacterized protein</fullName>
    </submittedName>
</protein>
<name>A0A3G4ZXR2_9VIRU</name>
<proteinExistence type="predicted"/>